<feature type="chain" id="PRO_5036995479" evidence="1">
    <location>
        <begin position="18"/>
        <end position="74"/>
    </location>
</feature>
<keyword evidence="1" id="KW-0732">Signal</keyword>
<organism evidence="2 3">
    <name type="scientific">Ditylenchus dipsaci</name>
    <dbReference type="NCBI Taxonomy" id="166011"/>
    <lineage>
        <taxon>Eukaryota</taxon>
        <taxon>Metazoa</taxon>
        <taxon>Ecdysozoa</taxon>
        <taxon>Nematoda</taxon>
        <taxon>Chromadorea</taxon>
        <taxon>Rhabditida</taxon>
        <taxon>Tylenchina</taxon>
        <taxon>Tylenchomorpha</taxon>
        <taxon>Sphaerularioidea</taxon>
        <taxon>Anguinidae</taxon>
        <taxon>Anguininae</taxon>
        <taxon>Ditylenchus</taxon>
    </lineage>
</organism>
<name>A0A915EDQ2_9BILA</name>
<proteinExistence type="predicted"/>
<evidence type="ECO:0000313" key="3">
    <source>
        <dbReference type="WBParaSite" id="jg4780"/>
    </source>
</evidence>
<keyword evidence="2" id="KW-1185">Reference proteome</keyword>
<reference evidence="3" key="1">
    <citation type="submission" date="2022-11" db="UniProtKB">
        <authorList>
            <consortium name="WormBaseParasite"/>
        </authorList>
    </citation>
    <scope>IDENTIFICATION</scope>
</reference>
<feature type="signal peptide" evidence="1">
    <location>
        <begin position="1"/>
        <end position="17"/>
    </location>
</feature>
<protein>
    <submittedName>
        <fullName evidence="3">Uncharacterized protein</fullName>
    </submittedName>
</protein>
<sequence>MIVLCLLVVINKEAVQASSIIRRLCGKSLIQEVNRICTPEGYKDQCFHQSAKNRRKRNIDEDQWLENYCKALCQ</sequence>
<dbReference type="WBParaSite" id="jg4780">
    <property type="protein sequence ID" value="jg4780"/>
    <property type="gene ID" value="jg4780"/>
</dbReference>
<dbReference type="Proteomes" id="UP000887574">
    <property type="component" value="Unplaced"/>
</dbReference>
<evidence type="ECO:0000256" key="1">
    <source>
        <dbReference type="SAM" id="SignalP"/>
    </source>
</evidence>
<dbReference type="AlphaFoldDB" id="A0A915EDQ2"/>
<evidence type="ECO:0000313" key="2">
    <source>
        <dbReference type="Proteomes" id="UP000887574"/>
    </source>
</evidence>
<accession>A0A915EDQ2</accession>